<comment type="caution">
    <text evidence="9">The sequence shown here is derived from an EMBL/GenBank/DDBJ whole genome shotgun (WGS) entry which is preliminary data.</text>
</comment>
<dbReference type="PROSITE" id="PS51257">
    <property type="entry name" value="PROKAR_LIPOPROTEIN"/>
    <property type="match status" value="1"/>
</dbReference>
<evidence type="ECO:0000256" key="7">
    <source>
        <dbReference type="SAM" id="SignalP"/>
    </source>
</evidence>
<keyword evidence="1" id="KW-0813">Transport</keyword>
<evidence type="ECO:0000313" key="10">
    <source>
        <dbReference type="Proteomes" id="UP001460888"/>
    </source>
</evidence>
<proteinExistence type="predicted"/>
<dbReference type="PANTHER" id="PTHR37823:SF4">
    <property type="entry name" value="MENAQUINOL-CYTOCHROME C REDUCTASE CYTOCHROME B_C SUBUNIT"/>
    <property type="match status" value="1"/>
</dbReference>
<evidence type="ECO:0000256" key="5">
    <source>
        <dbReference type="ARBA" id="ARBA00023004"/>
    </source>
</evidence>
<evidence type="ECO:0000256" key="6">
    <source>
        <dbReference type="PROSITE-ProRule" id="PRU00433"/>
    </source>
</evidence>
<gene>
    <name evidence="9" type="ORF">SADO_06107</name>
</gene>
<dbReference type="Pfam" id="PF13442">
    <property type="entry name" value="Cytochrome_CBB3"/>
    <property type="match status" value="1"/>
</dbReference>
<keyword evidence="2 6" id="KW-0349">Heme</keyword>
<dbReference type="PROSITE" id="PS51007">
    <property type="entry name" value="CYTC"/>
    <property type="match status" value="1"/>
</dbReference>
<dbReference type="EMBL" id="APND01000002">
    <property type="protein sequence ID" value="MES1928804.1"/>
    <property type="molecule type" value="Genomic_DNA"/>
</dbReference>
<keyword evidence="4" id="KW-0249">Electron transport</keyword>
<evidence type="ECO:0000256" key="4">
    <source>
        <dbReference type="ARBA" id="ARBA00022982"/>
    </source>
</evidence>
<evidence type="ECO:0000259" key="8">
    <source>
        <dbReference type="PROSITE" id="PS51007"/>
    </source>
</evidence>
<evidence type="ECO:0000256" key="2">
    <source>
        <dbReference type="ARBA" id="ARBA00022617"/>
    </source>
</evidence>
<keyword evidence="3 6" id="KW-0479">Metal-binding</keyword>
<dbReference type="InterPro" id="IPR009056">
    <property type="entry name" value="Cyt_c-like_dom"/>
</dbReference>
<feature type="signal peptide" evidence="7">
    <location>
        <begin position="1"/>
        <end position="27"/>
    </location>
</feature>
<dbReference type="SUPFAM" id="SSF46626">
    <property type="entry name" value="Cytochrome c"/>
    <property type="match status" value="1"/>
</dbReference>
<reference evidence="9 10" key="1">
    <citation type="submission" date="2013-03" db="EMBL/GenBank/DDBJ databases">
        <title>Salinisphaera dokdonensis CL-ES53 Genome Sequencing.</title>
        <authorList>
            <person name="Li C."/>
            <person name="Lai Q."/>
            <person name="Shao Z."/>
        </authorList>
    </citation>
    <scope>NUCLEOTIDE SEQUENCE [LARGE SCALE GENOMIC DNA]</scope>
    <source>
        <strain evidence="9 10">CL-ES53</strain>
    </source>
</reference>
<dbReference type="PANTHER" id="PTHR37823">
    <property type="entry name" value="CYTOCHROME C-553-LIKE"/>
    <property type="match status" value="1"/>
</dbReference>
<dbReference type="RefSeq" id="WP_434547887.1">
    <property type="nucleotide sequence ID" value="NZ_APND01000002.1"/>
</dbReference>
<feature type="domain" description="Cytochrome c" evidence="8">
    <location>
        <begin position="60"/>
        <end position="140"/>
    </location>
</feature>
<dbReference type="InterPro" id="IPR036909">
    <property type="entry name" value="Cyt_c-like_dom_sf"/>
</dbReference>
<protein>
    <submittedName>
        <fullName evidence="9">Cytochrome c550</fullName>
    </submittedName>
</protein>
<dbReference type="InterPro" id="IPR051811">
    <property type="entry name" value="Cytochrome_c550/c551-like"/>
</dbReference>
<dbReference type="Gene3D" id="1.10.760.10">
    <property type="entry name" value="Cytochrome c-like domain"/>
    <property type="match status" value="1"/>
</dbReference>
<evidence type="ECO:0000256" key="3">
    <source>
        <dbReference type="ARBA" id="ARBA00022723"/>
    </source>
</evidence>
<keyword evidence="10" id="KW-1185">Reference proteome</keyword>
<evidence type="ECO:0000313" key="9">
    <source>
        <dbReference type="EMBL" id="MES1928804.1"/>
    </source>
</evidence>
<name>A0ABV2AYS9_9GAMM</name>
<organism evidence="9 10">
    <name type="scientific">Salinisphaera dokdonensis CL-ES53</name>
    <dbReference type="NCBI Taxonomy" id="1304272"/>
    <lineage>
        <taxon>Bacteria</taxon>
        <taxon>Pseudomonadati</taxon>
        <taxon>Pseudomonadota</taxon>
        <taxon>Gammaproteobacteria</taxon>
        <taxon>Salinisphaerales</taxon>
        <taxon>Salinisphaeraceae</taxon>
        <taxon>Salinisphaera</taxon>
    </lineage>
</organism>
<dbReference type="NCBIfam" id="TIGR04494">
    <property type="entry name" value="c550_PedF"/>
    <property type="match status" value="1"/>
</dbReference>
<dbReference type="Proteomes" id="UP001460888">
    <property type="component" value="Unassembled WGS sequence"/>
</dbReference>
<evidence type="ECO:0000256" key="1">
    <source>
        <dbReference type="ARBA" id="ARBA00022448"/>
    </source>
</evidence>
<keyword evidence="5 6" id="KW-0408">Iron</keyword>
<keyword evidence="7" id="KW-0732">Signal</keyword>
<accession>A0ABV2AYS9</accession>
<feature type="chain" id="PRO_5046553885" evidence="7">
    <location>
        <begin position="28"/>
        <end position="159"/>
    </location>
</feature>
<sequence>MNRTSNFLGGVFAMGCTLVFLSGAALAHGDVVPQAVDTEGLKSLPEGEWLDENPYRGNKQAIEIGSSAYGQNCARCHGLEAVSGGIAPDLRELGPEYDDYFIGKVRGGVQRNGMTYMPAFEGTLSQDAMWAIRAYIDKRHYEYNDKDLAKLYEQAEDGS</sequence>
<dbReference type="InterPro" id="IPR030991">
    <property type="entry name" value="c550_proteobact"/>
</dbReference>